<dbReference type="AlphaFoldDB" id="A0A251X6H5"/>
<dbReference type="PANTHER" id="PTHR42755:SF1">
    <property type="entry name" value="3-DEOXY-D-MANNO-OCTULOSONIC ACID TRANSFERASE, MITOCHONDRIAL-RELATED"/>
    <property type="match status" value="1"/>
</dbReference>
<evidence type="ECO:0000256" key="4">
    <source>
        <dbReference type="ARBA" id="ARBA00012621"/>
    </source>
</evidence>
<keyword evidence="8" id="KW-0735">Signal-anchor</keyword>
<dbReference type="InterPro" id="IPR001296">
    <property type="entry name" value="Glyco_trans_1"/>
</dbReference>
<evidence type="ECO:0000313" key="16">
    <source>
        <dbReference type="EMBL" id="OUD12698.1"/>
    </source>
</evidence>
<dbReference type="OrthoDB" id="9789797at2"/>
<dbReference type="GO" id="GO:0005886">
    <property type="term" value="C:plasma membrane"/>
    <property type="evidence" value="ECO:0007669"/>
    <property type="project" value="UniProtKB-SubCell"/>
</dbReference>
<protein>
    <recommendedName>
        <fullName evidence="5 13">3-deoxy-D-manno-octulosonic acid transferase</fullName>
        <shortName evidence="13">Kdo transferase</shortName>
        <ecNumber evidence="4 13">2.4.99.12</ecNumber>
    </recommendedName>
    <alternativeName>
        <fullName evidence="9 13">Lipid IV(A) 3-deoxy-D-manno-octulosonic acid transferase</fullName>
    </alternativeName>
</protein>
<keyword evidence="6" id="KW-0472">Membrane</keyword>
<evidence type="ECO:0000256" key="6">
    <source>
        <dbReference type="ARBA" id="ARBA00022519"/>
    </source>
</evidence>
<dbReference type="InterPro" id="IPR038107">
    <property type="entry name" value="Glycos_transf_N_sf"/>
</dbReference>
<sequence>MIFFRGFYTLLLHLLLPWILLRLLWRSRLDPEQRQRWQERFGLAPAYPCDGAPTLWIHAVSVGEVQAALPLITALMQHYPSHSLLITTTTLSGSKQLHRVLKNTVRHVYLPYDLPWSMRLFLQRQHPSLLLLIETELWPNLLYQCHAHHIPCFLLSARLSARSARRYGYFGGLTRELLQQLTHIAAQSQADAQRFLALGARQVTVTGNLKFDMSIPEHLPEQARLLRAQWGSRPIWIAASTHEGEETLLLTVHAQLLQQFPQLLLILVPRHPERFDRVAQLCQQKNFAYCRRSQTQSSPCHSDVSVYLADTMGELLLLYHMADIAVIGGSFIEHGGHNPLEPALAQVAIISGCSVFNFAAIYNELQQAQAVIFTKNTSELLSNVILLLSNAALRQQYAQRAYAYVLSQQGALARTLNVIQAAPVATDTTAKNARYF</sequence>
<feature type="domain" description="Glycosyl transferase family 1" evidence="14">
    <location>
        <begin position="248"/>
        <end position="402"/>
    </location>
</feature>
<evidence type="ECO:0000256" key="10">
    <source>
        <dbReference type="ARBA" id="ARBA00049183"/>
    </source>
</evidence>
<evidence type="ECO:0000256" key="5">
    <source>
        <dbReference type="ARBA" id="ARBA00019077"/>
    </source>
</evidence>
<evidence type="ECO:0000259" key="14">
    <source>
        <dbReference type="Pfam" id="PF00534"/>
    </source>
</evidence>
<dbReference type="Pfam" id="PF04413">
    <property type="entry name" value="Glycos_transf_N"/>
    <property type="match status" value="1"/>
</dbReference>
<evidence type="ECO:0000256" key="2">
    <source>
        <dbReference type="ARBA" id="ARBA00004713"/>
    </source>
</evidence>
<keyword evidence="13" id="KW-0448">Lipopolysaccharide biosynthesis</keyword>
<comment type="function">
    <text evidence="13">Involved in lipopolysaccharide (LPS) biosynthesis. Catalyzes the transfer of 3-deoxy-D-manno-octulosonate (Kdo) residue(s) from CMP-Kdo to lipid IV(A), the tetraacyldisaccharide-1,4'-bisphosphate precursor of lipid A.</text>
</comment>
<dbReference type="GO" id="GO:0043842">
    <property type="term" value="F:Kdo transferase activity"/>
    <property type="evidence" value="ECO:0007669"/>
    <property type="project" value="UniProtKB-EC"/>
</dbReference>
<dbReference type="EC" id="2.4.99.12" evidence="4 13"/>
<dbReference type="GO" id="GO:0009245">
    <property type="term" value="P:lipid A biosynthetic process"/>
    <property type="evidence" value="ECO:0007669"/>
    <property type="project" value="TreeGrafter"/>
</dbReference>
<accession>A0A251X6H5</accession>
<comment type="caution">
    <text evidence="16">The sequence shown here is derived from an EMBL/GenBank/DDBJ whole genome shotgun (WGS) entry which is preliminary data.</text>
</comment>
<feature type="site" description="Transition state stabilizer" evidence="12">
    <location>
        <position position="134"/>
    </location>
</feature>
<evidence type="ECO:0000256" key="7">
    <source>
        <dbReference type="ARBA" id="ARBA00022679"/>
    </source>
</evidence>
<keyword evidence="13" id="KW-1003">Cell membrane</keyword>
<keyword evidence="17" id="KW-1185">Reference proteome</keyword>
<evidence type="ECO:0000256" key="11">
    <source>
        <dbReference type="PIRSR" id="PIRSR639901-1"/>
    </source>
</evidence>
<dbReference type="InterPro" id="IPR039901">
    <property type="entry name" value="Kdotransferase"/>
</dbReference>
<feature type="site" description="Transition state stabilizer" evidence="12">
    <location>
        <position position="210"/>
    </location>
</feature>
<evidence type="ECO:0000256" key="13">
    <source>
        <dbReference type="RuleBase" id="RU365103"/>
    </source>
</evidence>
<evidence type="ECO:0000256" key="9">
    <source>
        <dbReference type="ARBA" id="ARBA00031445"/>
    </source>
</evidence>
<dbReference type="NCBIfam" id="NF004388">
    <property type="entry name" value="PRK05749.1-4"/>
    <property type="match status" value="1"/>
</dbReference>
<evidence type="ECO:0000256" key="1">
    <source>
        <dbReference type="ARBA" id="ARBA00004388"/>
    </source>
</evidence>
<dbReference type="Gene3D" id="3.40.50.2000">
    <property type="entry name" value="Glycogen Phosphorylase B"/>
    <property type="match status" value="1"/>
</dbReference>
<dbReference type="Pfam" id="PF00534">
    <property type="entry name" value="Glycos_transf_1"/>
    <property type="match status" value="1"/>
</dbReference>
<dbReference type="GO" id="GO:0009244">
    <property type="term" value="P:lipopolysaccharide core region biosynthetic process"/>
    <property type="evidence" value="ECO:0007669"/>
    <property type="project" value="UniProtKB-UniRule"/>
</dbReference>
<dbReference type="UniPathway" id="UPA00958"/>
<dbReference type="PANTHER" id="PTHR42755">
    <property type="entry name" value="3-DEOXY-MANNO-OCTULOSONATE CYTIDYLYLTRANSFERASE"/>
    <property type="match status" value="1"/>
</dbReference>
<keyword evidence="6" id="KW-0997">Cell inner membrane</keyword>
<dbReference type="SUPFAM" id="SSF53756">
    <property type="entry name" value="UDP-Glycosyltransferase/glycogen phosphorylase"/>
    <property type="match status" value="1"/>
</dbReference>
<evidence type="ECO:0000259" key="15">
    <source>
        <dbReference type="Pfam" id="PF04413"/>
    </source>
</evidence>
<reference evidence="16 17" key="1">
    <citation type="submission" date="2016-12" db="EMBL/GenBank/DDBJ databases">
        <title>Thioflexothrix psekupsii D3 genome sequencing and assembly.</title>
        <authorList>
            <person name="Fomenkov A."/>
            <person name="Vincze T."/>
            <person name="Grabovich M."/>
            <person name="Anton B.P."/>
            <person name="Dubinina G."/>
            <person name="Orlova M."/>
            <person name="Belousova E."/>
            <person name="Roberts R.J."/>
        </authorList>
    </citation>
    <scope>NUCLEOTIDE SEQUENCE [LARGE SCALE GENOMIC DNA]</scope>
    <source>
        <strain evidence="16">D3</strain>
    </source>
</reference>
<comment type="catalytic activity">
    <reaction evidence="10 13">
        <text>lipid IVA (E. coli) + CMP-3-deoxy-beta-D-manno-octulosonate = alpha-Kdo-(2-&gt;6)-lipid IVA (E. coli) + CMP + H(+)</text>
        <dbReference type="Rhea" id="RHEA:28066"/>
        <dbReference type="ChEBI" id="CHEBI:15378"/>
        <dbReference type="ChEBI" id="CHEBI:58603"/>
        <dbReference type="ChEBI" id="CHEBI:60364"/>
        <dbReference type="ChEBI" id="CHEBI:60377"/>
        <dbReference type="ChEBI" id="CHEBI:85987"/>
        <dbReference type="EC" id="2.4.99.12"/>
    </reaction>
</comment>
<dbReference type="Proteomes" id="UP000194798">
    <property type="component" value="Unassembled WGS sequence"/>
</dbReference>
<gene>
    <name evidence="16" type="ORF">TPSD3_16040</name>
</gene>
<comment type="similarity">
    <text evidence="3">Belongs to the glycosyltransferase group 1 family. Glycosyltransferase 30 subfamily.</text>
</comment>
<dbReference type="InterPro" id="IPR007507">
    <property type="entry name" value="Glycos_transf_N"/>
</dbReference>
<proteinExistence type="inferred from homology"/>
<dbReference type="EMBL" id="MSLT01000023">
    <property type="protein sequence ID" value="OUD12698.1"/>
    <property type="molecule type" value="Genomic_DNA"/>
</dbReference>
<evidence type="ECO:0000256" key="12">
    <source>
        <dbReference type="PIRSR" id="PIRSR639901-2"/>
    </source>
</evidence>
<evidence type="ECO:0000313" key="17">
    <source>
        <dbReference type="Proteomes" id="UP000194798"/>
    </source>
</evidence>
<comment type="pathway">
    <text evidence="2 13">Bacterial outer membrane biogenesis; LPS core biosynthesis.</text>
</comment>
<dbReference type="Gene3D" id="3.40.50.11720">
    <property type="entry name" value="3-Deoxy-D-manno-octulosonic-acid transferase, N-terminal domain"/>
    <property type="match status" value="1"/>
</dbReference>
<dbReference type="FunFam" id="3.40.50.11720:FF:000001">
    <property type="entry name" value="3-deoxy-D-manno-octulosonic acid transferase"/>
    <property type="match status" value="1"/>
</dbReference>
<dbReference type="FunFam" id="3.40.50.2000:FF:000032">
    <property type="entry name" value="3-deoxy-D-manno-octulosonic acid transferase"/>
    <property type="match status" value="1"/>
</dbReference>
<evidence type="ECO:0000256" key="8">
    <source>
        <dbReference type="ARBA" id="ARBA00022968"/>
    </source>
</evidence>
<keyword evidence="7 13" id="KW-0808">Transferase</keyword>
<organism evidence="16 17">
    <name type="scientific">Thioflexithrix psekupsensis</name>
    <dbReference type="NCBI Taxonomy" id="1570016"/>
    <lineage>
        <taxon>Bacteria</taxon>
        <taxon>Pseudomonadati</taxon>
        <taxon>Pseudomonadota</taxon>
        <taxon>Gammaproteobacteria</taxon>
        <taxon>Thiotrichales</taxon>
        <taxon>Thioflexithrix</taxon>
    </lineage>
</organism>
<comment type="subcellular location">
    <subcellularLocation>
        <location evidence="1">Cell inner membrane</location>
        <topology evidence="1">Single-pass membrane protein</topology>
        <orientation evidence="1">Cytoplasmic side</orientation>
    </subcellularLocation>
    <subcellularLocation>
        <location evidence="13">Cell membrane</location>
    </subcellularLocation>
</comment>
<evidence type="ECO:0000256" key="3">
    <source>
        <dbReference type="ARBA" id="ARBA00006380"/>
    </source>
</evidence>
<name>A0A251X6H5_9GAMM</name>
<feature type="domain" description="3-deoxy-D-manno-octulosonic-acid transferase N-terminal" evidence="15">
    <location>
        <begin position="35"/>
        <end position="213"/>
    </location>
</feature>
<feature type="active site" description="Proton acceptor" evidence="11">
    <location>
        <position position="64"/>
    </location>
</feature>
<keyword evidence="8" id="KW-0812">Transmembrane</keyword>